<dbReference type="AlphaFoldDB" id="A0A9N8V193"/>
<organism evidence="1 2">
    <name type="scientific">Funneliformis caledonium</name>
    <dbReference type="NCBI Taxonomy" id="1117310"/>
    <lineage>
        <taxon>Eukaryota</taxon>
        <taxon>Fungi</taxon>
        <taxon>Fungi incertae sedis</taxon>
        <taxon>Mucoromycota</taxon>
        <taxon>Glomeromycotina</taxon>
        <taxon>Glomeromycetes</taxon>
        <taxon>Glomerales</taxon>
        <taxon>Glomeraceae</taxon>
        <taxon>Funneliformis</taxon>
    </lineage>
</organism>
<keyword evidence="2" id="KW-1185">Reference proteome</keyword>
<sequence>MPVETSKKKFAIYNHLDVGPAFGEGWNLGIQSNNMTARQMVLRFLELSIWELNLSKYIRYGSIDGKSNLIAYSEGWLHQLHNTPSL</sequence>
<proteinExistence type="predicted"/>
<protein>
    <submittedName>
        <fullName evidence="1">8543_t:CDS:1</fullName>
    </submittedName>
</protein>
<reference evidence="1" key="1">
    <citation type="submission" date="2021-06" db="EMBL/GenBank/DDBJ databases">
        <authorList>
            <person name="Kallberg Y."/>
            <person name="Tangrot J."/>
            <person name="Rosling A."/>
        </authorList>
    </citation>
    <scope>NUCLEOTIDE SEQUENCE</scope>
    <source>
        <strain evidence="1">UK204</strain>
    </source>
</reference>
<name>A0A9N8V193_9GLOM</name>
<dbReference type="EMBL" id="CAJVPQ010000034">
    <property type="protein sequence ID" value="CAG8438972.1"/>
    <property type="molecule type" value="Genomic_DNA"/>
</dbReference>
<gene>
    <name evidence="1" type="ORF">FCALED_LOCUS364</name>
</gene>
<evidence type="ECO:0000313" key="1">
    <source>
        <dbReference type="EMBL" id="CAG8438972.1"/>
    </source>
</evidence>
<accession>A0A9N8V193</accession>
<evidence type="ECO:0000313" key="2">
    <source>
        <dbReference type="Proteomes" id="UP000789570"/>
    </source>
</evidence>
<dbReference type="Proteomes" id="UP000789570">
    <property type="component" value="Unassembled WGS sequence"/>
</dbReference>
<comment type="caution">
    <text evidence="1">The sequence shown here is derived from an EMBL/GenBank/DDBJ whole genome shotgun (WGS) entry which is preliminary data.</text>
</comment>